<feature type="transmembrane region" description="Helical" evidence="1">
    <location>
        <begin position="168"/>
        <end position="189"/>
    </location>
</feature>
<evidence type="ECO:0000313" key="2">
    <source>
        <dbReference type="EMBL" id="KAJ5112292.1"/>
    </source>
</evidence>
<keyword evidence="1" id="KW-0472">Membrane</keyword>
<dbReference type="EMBL" id="JAPQKI010000001">
    <property type="protein sequence ID" value="KAJ5112292.1"/>
    <property type="molecule type" value="Genomic_DNA"/>
</dbReference>
<feature type="transmembrane region" description="Helical" evidence="1">
    <location>
        <begin position="676"/>
        <end position="698"/>
    </location>
</feature>
<keyword evidence="1" id="KW-1133">Transmembrane helix</keyword>
<evidence type="ECO:0000313" key="3">
    <source>
        <dbReference type="Proteomes" id="UP001149074"/>
    </source>
</evidence>
<dbReference type="OrthoDB" id="2624308at2759"/>
<keyword evidence="1" id="KW-0812">Transmembrane</keyword>
<dbReference type="AlphaFoldDB" id="A0A9W9KNR6"/>
<dbReference type="RefSeq" id="XP_056480065.1">
    <property type="nucleotide sequence ID" value="XM_056612841.1"/>
</dbReference>
<organism evidence="2 3">
    <name type="scientific">Penicillium argentinense</name>
    <dbReference type="NCBI Taxonomy" id="1131581"/>
    <lineage>
        <taxon>Eukaryota</taxon>
        <taxon>Fungi</taxon>
        <taxon>Dikarya</taxon>
        <taxon>Ascomycota</taxon>
        <taxon>Pezizomycotina</taxon>
        <taxon>Eurotiomycetes</taxon>
        <taxon>Eurotiomycetidae</taxon>
        <taxon>Eurotiales</taxon>
        <taxon>Aspergillaceae</taxon>
        <taxon>Penicillium</taxon>
    </lineage>
</organism>
<comment type="caution">
    <text evidence="2">The sequence shown here is derived from an EMBL/GenBank/DDBJ whole genome shotgun (WGS) entry which is preliminary data.</text>
</comment>
<sequence length="902" mass="102975">MGAVLSSGKTKGQREREKWRRHVARQYDGGHHKTAGIRYRRPYLAPERIEDRMAELEKVEGQEKKLRYMNIYGENDHEKYPDLDTYYSTTKDIPRRLVVQATPEAQKDTRDRHWGHSKINGNIPFVVRLAEFCLNPFRFERYDGGFVDEDDEKAEEIRRKKMSVGCRIVQTTVHLIASTICTLAFAWIIQLMLSFQVITAPWNDSGAADSYDFYENVHWEWPRHAVNMLDQSPENTKPQTTVTKLMIPRRLVVKDESTGKWVVRKTDNLRDKHTGMLQPYVFLSFSRANFPKVRDEELRPFFYRVAEGVLKYENELRDARDPPVEAFWVDMDCVASEPPTVVQNGVKRNIIISPDSEMTKDINSICDAVRCAKRVYVVLPSDDSESKRTWGQRIWTLPEVLLAAEKTRYCISPFTATPEDHEMQINNVLLTDMYHSFWAGHPSRYHLTGHEEDHEDAITHLVNHYTNKTKLSELQLFTFAIQALAQLTSGSGTRGESTVELAYAAMGLLAYRLTPDIDEDVFQAVARLSLVNDSNQLLERLLCLWPGYGDPEEQRQLQAAGGYKLASSDKLLRNIADRDQYSVHLWDINPLCDVVGIGNDPFTPTVITDRCRGIPIRWKKFPRMRYAQDLASFRTTLSQTVVYVGAWFFLTALGLLSTAVSFAMANNTSSSRDLKISVGSYLYGTAIYVGVGWAISWFSPLAVRQLCHGGSSRVACHLVGFEGTMTLREIEKEIYGNYNARLSYAASSSIFSKSLRHRSLRVGIEPRDEDGEPMGSHYWKEQRTKLNIPKSHRLFTIVDTGDMTVTVIAAERPPVVALICGREGGMVRSLLCSWRFETNCLYRECVVRMRSSLEDQATPNDWLKISLASQGEVSETRRLFQEKEFPLPPQSVKVPAVHSVTA</sequence>
<reference evidence="2" key="2">
    <citation type="journal article" date="2023" name="IMA Fungus">
        <title>Comparative genomic study of the Penicillium genus elucidates a diverse pangenome and 15 lateral gene transfer events.</title>
        <authorList>
            <person name="Petersen C."/>
            <person name="Sorensen T."/>
            <person name="Nielsen M.R."/>
            <person name="Sondergaard T.E."/>
            <person name="Sorensen J.L."/>
            <person name="Fitzpatrick D.A."/>
            <person name="Frisvad J.C."/>
            <person name="Nielsen K.L."/>
        </authorList>
    </citation>
    <scope>NUCLEOTIDE SEQUENCE</scope>
    <source>
        <strain evidence="2">IBT 30761</strain>
    </source>
</reference>
<gene>
    <name evidence="2" type="ORF">N7532_000337</name>
</gene>
<keyword evidence="3" id="KW-1185">Reference proteome</keyword>
<name>A0A9W9KNR6_9EURO</name>
<dbReference type="GeneID" id="81351820"/>
<evidence type="ECO:0000256" key="1">
    <source>
        <dbReference type="SAM" id="Phobius"/>
    </source>
</evidence>
<feature type="transmembrane region" description="Helical" evidence="1">
    <location>
        <begin position="641"/>
        <end position="664"/>
    </location>
</feature>
<accession>A0A9W9KNR6</accession>
<proteinExistence type="predicted"/>
<dbReference type="Proteomes" id="UP001149074">
    <property type="component" value="Unassembled WGS sequence"/>
</dbReference>
<protein>
    <submittedName>
        <fullName evidence="2">Uncharacterized protein</fullName>
    </submittedName>
</protein>
<reference evidence="2" key="1">
    <citation type="submission" date="2022-11" db="EMBL/GenBank/DDBJ databases">
        <authorList>
            <person name="Petersen C."/>
        </authorList>
    </citation>
    <scope>NUCLEOTIDE SEQUENCE</scope>
    <source>
        <strain evidence="2">IBT 30761</strain>
    </source>
</reference>